<gene>
    <name evidence="3" type="ORF">HNQ58_000595</name>
</gene>
<dbReference type="AlphaFoldDB" id="A0A7W7V949"/>
<feature type="binding site" evidence="2">
    <location>
        <position position="348"/>
    </location>
    <ligand>
        <name>FAD</name>
        <dbReference type="ChEBI" id="CHEBI:57692"/>
    </ligand>
</feature>
<dbReference type="Pfam" id="PF04820">
    <property type="entry name" value="Trp_halogenase"/>
    <property type="match status" value="1"/>
</dbReference>
<evidence type="ECO:0000313" key="3">
    <source>
        <dbReference type="EMBL" id="MBB5014719.1"/>
    </source>
</evidence>
<dbReference type="PIRSF" id="PIRSF011396">
    <property type="entry name" value="Trp_halogenase"/>
    <property type="match status" value="1"/>
</dbReference>
<keyword evidence="2" id="KW-0547">Nucleotide-binding</keyword>
<dbReference type="InterPro" id="IPR050816">
    <property type="entry name" value="Flavin-dep_Halogenase_NPB"/>
</dbReference>
<dbReference type="Gene3D" id="3.50.50.60">
    <property type="entry name" value="FAD/NAD(P)-binding domain"/>
    <property type="match status" value="1"/>
</dbReference>
<proteinExistence type="predicted"/>
<keyword evidence="3" id="KW-0560">Oxidoreductase</keyword>
<dbReference type="PANTHER" id="PTHR43747">
    <property type="entry name" value="FAD-BINDING PROTEIN"/>
    <property type="match status" value="1"/>
</dbReference>
<evidence type="ECO:0000256" key="2">
    <source>
        <dbReference type="PIRSR" id="PIRSR011396-2"/>
    </source>
</evidence>
<dbReference type="PANTHER" id="PTHR43747:SF4">
    <property type="entry name" value="FLAVIN-DEPENDENT TRYPTOPHAN HALOGENASE"/>
    <property type="match status" value="1"/>
</dbReference>
<dbReference type="FunFam" id="3.50.50.60:FF:000280">
    <property type="entry name" value="Tryptophan halogenase"/>
    <property type="match status" value="1"/>
</dbReference>
<keyword evidence="2" id="KW-0285">Flavoprotein</keyword>
<sequence length="509" mass="57553">MDDRRIRKTVIVGGGTAGWMTAAALSRLFERQLEIVLIESDEIGTVGVGEATIPQIRLYNAMLGLDENEFVRRTQGTFKLGIEFVDWLRPGHRYMHAFGGVGGRDLGLVPFHHYWLKLHRRGHAGPLDDYTFNAVAARRGRFMRGADVSDSPLSNVFHAFHFDAGLYARYLRGHAEARGVRRCEGRVVDVALRAEDGFIEAVTMDDGTRIEGELFIDCSGFRGLLIEQALKTGYEDWSRWLPCNRALAVPCASGGELTPYTRSTARAAGWQWRIPLQHRIGNGYVYCSDHIGDDEAASVLLANLDGEALADPRPLRFVTGMRRRFWHRNCVAIGLSSGFLEPLESTSIHFIQSSIAKLVQFFPDRRFAPADIDAYNRLTRFEFERSRDFLVLHYKATERDDSEFWRRCRGMQIPETLADKIELFRSGGRILREREELFTEVSWLQVMVGQGILPAAWHPMVELLSDEECERMVEGVRRVLENAAGVMPTHADFIARHCAAEPAGQRVPA</sequence>
<dbReference type="EMBL" id="JACHHX010000003">
    <property type="protein sequence ID" value="MBB5014719.1"/>
    <property type="molecule type" value="Genomic_DNA"/>
</dbReference>
<feature type="binding site" evidence="2">
    <location>
        <position position="335"/>
    </location>
    <ligand>
        <name>FAD</name>
        <dbReference type="ChEBI" id="CHEBI:57692"/>
    </ligand>
</feature>
<organism evidence="3 4">
    <name type="scientific">Rehaibacterium terrae</name>
    <dbReference type="NCBI Taxonomy" id="1341696"/>
    <lineage>
        <taxon>Bacteria</taxon>
        <taxon>Pseudomonadati</taxon>
        <taxon>Pseudomonadota</taxon>
        <taxon>Gammaproteobacteria</taxon>
        <taxon>Lysobacterales</taxon>
        <taxon>Lysobacteraceae</taxon>
        <taxon>Rehaibacterium</taxon>
    </lineage>
</organism>
<accession>A0A7W7V949</accession>
<feature type="binding site" evidence="2">
    <location>
        <position position="79"/>
    </location>
    <ligand>
        <name>7-chloro-L-tryptophan</name>
        <dbReference type="ChEBI" id="CHEBI:58713"/>
    </ligand>
</feature>
<dbReference type="InterPro" id="IPR033856">
    <property type="entry name" value="Trp_halogen"/>
</dbReference>
<dbReference type="GO" id="GO:0004497">
    <property type="term" value="F:monooxygenase activity"/>
    <property type="evidence" value="ECO:0007669"/>
    <property type="project" value="InterPro"/>
</dbReference>
<dbReference type="RefSeq" id="WP_183947299.1">
    <property type="nucleotide sequence ID" value="NZ_JACHHX010000003.1"/>
</dbReference>
<dbReference type="Proteomes" id="UP000519004">
    <property type="component" value="Unassembled WGS sequence"/>
</dbReference>
<dbReference type="GO" id="GO:0000166">
    <property type="term" value="F:nucleotide binding"/>
    <property type="evidence" value="ECO:0007669"/>
    <property type="project" value="UniProtKB-KW"/>
</dbReference>
<keyword evidence="2" id="KW-0274">FAD</keyword>
<reference evidence="3 4" key="1">
    <citation type="submission" date="2020-08" db="EMBL/GenBank/DDBJ databases">
        <title>Genomic Encyclopedia of Type Strains, Phase IV (KMG-IV): sequencing the most valuable type-strain genomes for metagenomic binning, comparative biology and taxonomic classification.</title>
        <authorList>
            <person name="Goeker M."/>
        </authorList>
    </citation>
    <scope>NUCLEOTIDE SEQUENCE [LARGE SCALE GENOMIC DNA]</scope>
    <source>
        <strain evidence="3 4">DSM 25897</strain>
    </source>
</reference>
<dbReference type="InterPro" id="IPR036188">
    <property type="entry name" value="FAD/NAD-bd_sf"/>
</dbReference>
<dbReference type="EC" id="1.14.19.9" evidence="3"/>
<keyword evidence="4" id="KW-1185">Reference proteome</keyword>
<feature type="binding site" evidence="2">
    <location>
        <position position="187"/>
    </location>
    <ligand>
        <name>FAD</name>
        <dbReference type="ChEBI" id="CHEBI:57692"/>
    </ligand>
</feature>
<feature type="binding site" evidence="2">
    <location>
        <begin position="14"/>
        <end position="17"/>
    </location>
    <ligand>
        <name>FAD</name>
        <dbReference type="ChEBI" id="CHEBI:57692"/>
    </ligand>
</feature>
<protein>
    <submittedName>
        <fullName evidence="3">Tryptophan halogenase</fullName>
        <ecNumber evidence="3">1.14.19.9</ecNumber>
    </submittedName>
</protein>
<name>A0A7W7V949_9GAMM</name>
<dbReference type="InterPro" id="IPR006905">
    <property type="entry name" value="Flavin_halogenase"/>
</dbReference>
<feature type="active site" evidence="1">
    <location>
        <position position="79"/>
    </location>
</feature>
<evidence type="ECO:0000256" key="1">
    <source>
        <dbReference type="PIRSR" id="PIRSR011396-1"/>
    </source>
</evidence>
<dbReference type="SUPFAM" id="SSF51905">
    <property type="entry name" value="FAD/NAD(P)-binding domain"/>
    <property type="match status" value="1"/>
</dbReference>
<comment type="caution">
    <text evidence="3">The sequence shown here is derived from an EMBL/GenBank/DDBJ whole genome shotgun (WGS) entry which is preliminary data.</text>
</comment>
<evidence type="ECO:0000313" key="4">
    <source>
        <dbReference type="Proteomes" id="UP000519004"/>
    </source>
</evidence>
<feature type="binding site" evidence="2">
    <location>
        <position position="344"/>
    </location>
    <ligand>
        <name>L-tryptophan</name>
        <dbReference type="ChEBI" id="CHEBI:57912"/>
    </ligand>
</feature>